<dbReference type="EMBL" id="HG739085">
    <property type="protein sequence ID" value="CDO97428.1"/>
    <property type="molecule type" value="Genomic_DNA"/>
</dbReference>
<dbReference type="InterPro" id="IPR012340">
    <property type="entry name" value="NA-bd_OB-fold"/>
</dbReference>
<reference evidence="2" key="1">
    <citation type="journal article" date="2014" name="Science">
        <title>The coffee genome provides insight into the convergent evolution of caffeine biosynthesis.</title>
        <authorList>
            <person name="Denoeud F."/>
            <person name="Carretero-Paulet L."/>
            <person name="Dereeper A."/>
            <person name="Droc G."/>
            <person name="Guyot R."/>
            <person name="Pietrella M."/>
            <person name="Zheng C."/>
            <person name="Alberti A."/>
            <person name="Anthony F."/>
            <person name="Aprea G."/>
            <person name="Aury J.M."/>
            <person name="Bento P."/>
            <person name="Bernard M."/>
            <person name="Bocs S."/>
            <person name="Campa C."/>
            <person name="Cenci A."/>
            <person name="Combes M.C."/>
            <person name="Crouzillat D."/>
            <person name="Da Silva C."/>
            <person name="Daddiego L."/>
            <person name="De Bellis F."/>
            <person name="Dussert S."/>
            <person name="Garsmeur O."/>
            <person name="Gayraud T."/>
            <person name="Guignon V."/>
            <person name="Jahn K."/>
            <person name="Jamilloux V."/>
            <person name="Joet T."/>
            <person name="Labadie K."/>
            <person name="Lan T."/>
            <person name="Leclercq J."/>
            <person name="Lepelley M."/>
            <person name="Leroy T."/>
            <person name="Li L.T."/>
            <person name="Librado P."/>
            <person name="Lopez L."/>
            <person name="Munoz A."/>
            <person name="Noel B."/>
            <person name="Pallavicini A."/>
            <person name="Perrotta G."/>
            <person name="Poncet V."/>
            <person name="Pot D."/>
            <person name="Priyono X."/>
            <person name="Rigoreau M."/>
            <person name="Rouard M."/>
            <person name="Rozas J."/>
            <person name="Tranchant-Dubreuil C."/>
            <person name="VanBuren R."/>
            <person name="Zhang Q."/>
            <person name="Andrade A.C."/>
            <person name="Argout X."/>
            <person name="Bertrand B."/>
            <person name="de Kochko A."/>
            <person name="Graziosi G."/>
            <person name="Henry R.J."/>
            <person name="Jayarama X."/>
            <person name="Ming R."/>
            <person name="Nagai C."/>
            <person name="Rounsley S."/>
            <person name="Sankoff D."/>
            <person name="Giuliano G."/>
            <person name="Albert V.A."/>
            <person name="Wincker P."/>
            <person name="Lashermes P."/>
        </authorList>
    </citation>
    <scope>NUCLEOTIDE SEQUENCE [LARGE SCALE GENOMIC DNA]</scope>
    <source>
        <strain evidence="2">cv. DH200-94</strain>
    </source>
</reference>
<protein>
    <submittedName>
        <fullName evidence="1">Uncharacterized protein</fullName>
    </submittedName>
</protein>
<accession>A0A068TPY4</accession>
<name>A0A068TPY4_COFCA</name>
<proteinExistence type="predicted"/>
<dbReference type="AlphaFoldDB" id="A0A068TPY4"/>
<evidence type="ECO:0000313" key="1">
    <source>
        <dbReference type="EMBL" id="CDO97428.1"/>
    </source>
</evidence>
<sequence length="96" mass="10604">MHEFPSSGYVNVIALGPEAENLIGLRAADMYRVSDQQTFEISKRVSRRIDGKELLCYLKHSSKIIRTATVTDYTIVTCYPVSGGASSQQMPFGDSV</sequence>
<dbReference type="Gramene" id="CDO97428">
    <property type="protein sequence ID" value="CDO97428"/>
    <property type="gene ID" value="GSCOC_T00014770001"/>
</dbReference>
<organism evidence="1 2">
    <name type="scientific">Coffea canephora</name>
    <name type="common">Robusta coffee</name>
    <dbReference type="NCBI Taxonomy" id="49390"/>
    <lineage>
        <taxon>Eukaryota</taxon>
        <taxon>Viridiplantae</taxon>
        <taxon>Streptophyta</taxon>
        <taxon>Embryophyta</taxon>
        <taxon>Tracheophyta</taxon>
        <taxon>Spermatophyta</taxon>
        <taxon>Magnoliopsida</taxon>
        <taxon>eudicotyledons</taxon>
        <taxon>Gunneridae</taxon>
        <taxon>Pentapetalae</taxon>
        <taxon>asterids</taxon>
        <taxon>lamiids</taxon>
        <taxon>Gentianales</taxon>
        <taxon>Rubiaceae</taxon>
        <taxon>Ixoroideae</taxon>
        <taxon>Gardenieae complex</taxon>
        <taxon>Bertiereae - Coffeeae clade</taxon>
        <taxon>Coffeeae</taxon>
        <taxon>Coffea</taxon>
    </lineage>
</organism>
<evidence type="ECO:0000313" key="2">
    <source>
        <dbReference type="Proteomes" id="UP000295252"/>
    </source>
</evidence>
<gene>
    <name evidence="1" type="ORF">GSCOC_T00014770001</name>
</gene>
<keyword evidence="2" id="KW-1185">Reference proteome</keyword>
<dbReference type="Proteomes" id="UP000295252">
    <property type="component" value="Chromosome IV"/>
</dbReference>
<dbReference type="Gene3D" id="2.40.50.140">
    <property type="entry name" value="Nucleic acid-binding proteins"/>
    <property type="match status" value="1"/>
</dbReference>
<dbReference type="PhylomeDB" id="A0A068TPY4"/>
<dbReference type="InParanoid" id="A0A068TPY4"/>